<dbReference type="PANTHER" id="PTHR43877">
    <property type="entry name" value="AMINOALKYLPHOSPHONATE N-ACETYLTRANSFERASE-RELATED-RELATED"/>
    <property type="match status" value="1"/>
</dbReference>
<dbReference type="EMBL" id="JASVWF010000004">
    <property type="protein sequence ID" value="MDL5158293.1"/>
    <property type="molecule type" value="Genomic_DNA"/>
</dbReference>
<proteinExistence type="predicted"/>
<protein>
    <submittedName>
        <fullName evidence="4">GNAT family N-acetyltransferase</fullName>
    </submittedName>
</protein>
<accession>A0ABT7MG06</accession>
<evidence type="ECO:0000313" key="5">
    <source>
        <dbReference type="Proteomes" id="UP001231924"/>
    </source>
</evidence>
<dbReference type="SUPFAM" id="SSF55729">
    <property type="entry name" value="Acyl-CoA N-acyltransferases (Nat)"/>
    <property type="match status" value="1"/>
</dbReference>
<comment type="caution">
    <text evidence="4">The sequence shown here is derived from an EMBL/GenBank/DDBJ whole genome shotgun (WGS) entry which is preliminary data.</text>
</comment>
<sequence>MPLTIRPFADGDLDTLVALSLRAFAPVHASLEQVLGDTGGYRQMHPDWRAGQRETVETVCREHPTWVAEVDGTLAGYVSAQLDREPGLGEIVIIAVDPAHQGQDVGSALTSHALTWLTDHGMTVAMVETGGDPGHAPARRLYESEGFVLLPIARYFRRL</sequence>
<feature type="domain" description="N-acetyltransferase" evidence="3">
    <location>
        <begin position="3"/>
        <end position="159"/>
    </location>
</feature>
<evidence type="ECO:0000259" key="3">
    <source>
        <dbReference type="PROSITE" id="PS51186"/>
    </source>
</evidence>
<organism evidence="4 5">
    <name type="scientific">Actinomycetospora termitidis</name>
    <dbReference type="NCBI Taxonomy" id="3053470"/>
    <lineage>
        <taxon>Bacteria</taxon>
        <taxon>Bacillati</taxon>
        <taxon>Actinomycetota</taxon>
        <taxon>Actinomycetes</taxon>
        <taxon>Pseudonocardiales</taxon>
        <taxon>Pseudonocardiaceae</taxon>
        <taxon>Actinomycetospora</taxon>
    </lineage>
</organism>
<dbReference type="Pfam" id="PF00583">
    <property type="entry name" value="Acetyltransf_1"/>
    <property type="match status" value="1"/>
</dbReference>
<dbReference type="Proteomes" id="UP001231924">
    <property type="component" value="Unassembled WGS sequence"/>
</dbReference>
<reference evidence="4 5" key="1">
    <citation type="submission" date="2023-06" db="EMBL/GenBank/DDBJ databases">
        <title>Actinomycetospora Odt1-22.</title>
        <authorList>
            <person name="Supong K."/>
        </authorList>
    </citation>
    <scope>NUCLEOTIDE SEQUENCE [LARGE SCALE GENOMIC DNA]</scope>
    <source>
        <strain evidence="4 5">Odt1-22</strain>
    </source>
</reference>
<dbReference type="PROSITE" id="PS51186">
    <property type="entry name" value="GNAT"/>
    <property type="match status" value="1"/>
</dbReference>
<keyword evidence="5" id="KW-1185">Reference proteome</keyword>
<keyword evidence="1" id="KW-0808">Transferase</keyword>
<dbReference type="InterPro" id="IPR000182">
    <property type="entry name" value="GNAT_dom"/>
</dbReference>
<keyword evidence="2" id="KW-0012">Acyltransferase</keyword>
<gene>
    <name evidence="4" type="ORF">QRT03_20165</name>
</gene>
<evidence type="ECO:0000256" key="2">
    <source>
        <dbReference type="ARBA" id="ARBA00023315"/>
    </source>
</evidence>
<dbReference type="InterPro" id="IPR016181">
    <property type="entry name" value="Acyl_CoA_acyltransferase"/>
</dbReference>
<evidence type="ECO:0000313" key="4">
    <source>
        <dbReference type="EMBL" id="MDL5158293.1"/>
    </source>
</evidence>
<dbReference type="Gene3D" id="3.40.630.30">
    <property type="match status" value="1"/>
</dbReference>
<dbReference type="InterPro" id="IPR050832">
    <property type="entry name" value="Bact_Acetyltransf"/>
</dbReference>
<dbReference type="CDD" id="cd04301">
    <property type="entry name" value="NAT_SF"/>
    <property type="match status" value="1"/>
</dbReference>
<name>A0ABT7MG06_9PSEU</name>
<evidence type="ECO:0000256" key="1">
    <source>
        <dbReference type="ARBA" id="ARBA00022679"/>
    </source>
</evidence>
<dbReference type="RefSeq" id="WP_286054816.1">
    <property type="nucleotide sequence ID" value="NZ_JASVWF010000004.1"/>
</dbReference>